<name>A0A6G4VKG9_9ACTN</name>
<dbReference type="AlphaFoldDB" id="A0A6G4VKG9"/>
<organism evidence="2 3">
    <name type="scientific">Streptomyces scabichelini</name>
    <dbReference type="NCBI Taxonomy" id="2711217"/>
    <lineage>
        <taxon>Bacteria</taxon>
        <taxon>Bacillati</taxon>
        <taxon>Actinomycetota</taxon>
        <taxon>Actinomycetes</taxon>
        <taxon>Kitasatosporales</taxon>
        <taxon>Streptomycetaceae</taxon>
        <taxon>Streptomyces</taxon>
    </lineage>
</organism>
<evidence type="ECO:0000256" key="1">
    <source>
        <dbReference type="SAM" id="Phobius"/>
    </source>
</evidence>
<gene>
    <name evidence="2" type="ORF">G5C60_43555</name>
</gene>
<accession>A0A6G4VKG9</accession>
<dbReference type="Proteomes" id="UP000472335">
    <property type="component" value="Unassembled WGS sequence"/>
</dbReference>
<comment type="caution">
    <text evidence="2">The sequence shown here is derived from an EMBL/GenBank/DDBJ whole genome shotgun (WGS) entry which is preliminary data.</text>
</comment>
<evidence type="ECO:0000313" key="2">
    <source>
        <dbReference type="EMBL" id="NGO14294.1"/>
    </source>
</evidence>
<sequence length="80" mass="8635">MLRHDFQPGRLIAGVVLTLNGIIYAGDAGGLWDTPWFAVIPLVIGGLFLAAAAGTVTHAIRHRRKSRASQEAYRETPTHG</sequence>
<keyword evidence="1" id="KW-0812">Transmembrane</keyword>
<keyword evidence="1" id="KW-1133">Transmembrane helix</keyword>
<proteinExistence type="predicted"/>
<keyword evidence="1" id="KW-0472">Membrane</keyword>
<evidence type="ECO:0000313" key="3">
    <source>
        <dbReference type="Proteomes" id="UP000472335"/>
    </source>
</evidence>
<reference evidence="2 3" key="1">
    <citation type="submission" date="2020-02" db="EMBL/GenBank/DDBJ databases">
        <title>Whole-genome analyses of novel actinobacteria.</title>
        <authorList>
            <person name="Sahin N."/>
            <person name="Gencbay T."/>
        </authorList>
    </citation>
    <scope>NUCLEOTIDE SEQUENCE [LARGE SCALE GENOMIC DNA]</scope>
    <source>
        <strain evidence="2 3">HC44</strain>
    </source>
</reference>
<protein>
    <submittedName>
        <fullName evidence="2">Uncharacterized protein</fullName>
    </submittedName>
</protein>
<keyword evidence="3" id="KW-1185">Reference proteome</keyword>
<dbReference type="EMBL" id="JAAKZY010000248">
    <property type="protein sequence ID" value="NGO14294.1"/>
    <property type="molecule type" value="Genomic_DNA"/>
</dbReference>
<feature type="transmembrane region" description="Helical" evidence="1">
    <location>
        <begin position="12"/>
        <end position="32"/>
    </location>
</feature>
<feature type="transmembrane region" description="Helical" evidence="1">
    <location>
        <begin position="38"/>
        <end position="60"/>
    </location>
</feature>
<dbReference type="RefSeq" id="WP_165268535.1">
    <property type="nucleotide sequence ID" value="NZ_JAAKZY010000248.1"/>
</dbReference>